<accession>A0A7W9W938</accession>
<comment type="caution">
    <text evidence="1">The sequence shown here is derived from an EMBL/GenBank/DDBJ whole genome shotgun (WGS) entry which is preliminary data.</text>
</comment>
<dbReference type="InterPro" id="IPR006311">
    <property type="entry name" value="TAT_signal"/>
</dbReference>
<dbReference type="RefSeq" id="WP_184200892.1">
    <property type="nucleotide sequence ID" value="NZ_JACHGW010000004.1"/>
</dbReference>
<protein>
    <submittedName>
        <fullName evidence="1">Uncharacterized protein</fullName>
    </submittedName>
</protein>
<organism evidence="1 2">
    <name type="scientific">Armatimonas rosea</name>
    <dbReference type="NCBI Taxonomy" id="685828"/>
    <lineage>
        <taxon>Bacteria</taxon>
        <taxon>Bacillati</taxon>
        <taxon>Armatimonadota</taxon>
        <taxon>Armatimonadia</taxon>
        <taxon>Armatimonadales</taxon>
        <taxon>Armatimonadaceae</taxon>
        <taxon>Armatimonas</taxon>
    </lineage>
</organism>
<dbReference type="EMBL" id="JACHGW010000004">
    <property type="protein sequence ID" value="MBB6052232.1"/>
    <property type="molecule type" value="Genomic_DNA"/>
</dbReference>
<keyword evidence="2" id="KW-1185">Reference proteome</keyword>
<gene>
    <name evidence="1" type="ORF">HNQ39_004053</name>
</gene>
<dbReference type="Proteomes" id="UP000520814">
    <property type="component" value="Unassembled WGS sequence"/>
</dbReference>
<evidence type="ECO:0000313" key="2">
    <source>
        <dbReference type="Proteomes" id="UP000520814"/>
    </source>
</evidence>
<sequence length="117" mass="12826">MQDKSISRRDALKLAQLGTLLGAGLCISESAEAAPQDGATKLGRQSLVQMKENRLTVKLNVGNQLALLESPEIPRSVLEKIAGDNTVMFTWKCMRTAPGGKPETLYSDTIQIKWQRV</sequence>
<evidence type="ECO:0000313" key="1">
    <source>
        <dbReference type="EMBL" id="MBB6052232.1"/>
    </source>
</evidence>
<dbReference type="AlphaFoldDB" id="A0A7W9W938"/>
<reference evidence="1 2" key="1">
    <citation type="submission" date="2020-08" db="EMBL/GenBank/DDBJ databases">
        <title>Genomic Encyclopedia of Type Strains, Phase IV (KMG-IV): sequencing the most valuable type-strain genomes for metagenomic binning, comparative biology and taxonomic classification.</title>
        <authorList>
            <person name="Goeker M."/>
        </authorList>
    </citation>
    <scope>NUCLEOTIDE SEQUENCE [LARGE SCALE GENOMIC DNA]</scope>
    <source>
        <strain evidence="1 2">DSM 23562</strain>
    </source>
</reference>
<dbReference type="PROSITE" id="PS51318">
    <property type="entry name" value="TAT"/>
    <property type="match status" value="1"/>
</dbReference>
<proteinExistence type="predicted"/>
<name>A0A7W9W938_ARMRO</name>